<name>A0A1X0R756_RHIZD</name>
<organism evidence="2">
    <name type="scientific">Rhizopus microsporus var. microsporus</name>
    <dbReference type="NCBI Taxonomy" id="86635"/>
    <lineage>
        <taxon>Eukaryota</taxon>
        <taxon>Fungi</taxon>
        <taxon>Fungi incertae sedis</taxon>
        <taxon>Mucoromycota</taxon>
        <taxon>Mucoromycotina</taxon>
        <taxon>Mucoromycetes</taxon>
        <taxon>Mucorales</taxon>
        <taxon>Mucorineae</taxon>
        <taxon>Rhizopodaceae</taxon>
        <taxon>Rhizopus</taxon>
    </lineage>
</organism>
<protein>
    <submittedName>
        <fullName evidence="2">Uncharacterized protein</fullName>
    </submittedName>
</protein>
<accession>A0A1X0R756</accession>
<feature type="region of interest" description="Disordered" evidence="1">
    <location>
        <begin position="48"/>
        <end position="78"/>
    </location>
</feature>
<sequence>MPKSISKACIKSQIEDVKKTKKFYSSLTNYTTSDIINDKKKLKASCYSSKGNSDSVKSISVDNNSSSSPNDVSLTSNLNNHDNQKIFYINQANLSIRITLVFLKIRSNSC</sequence>
<dbReference type="AlphaFoldDB" id="A0A1X0R756"/>
<dbReference type="VEuPathDB" id="FungiDB:BCV72DRAFT_325401"/>
<dbReference type="EMBL" id="KV921897">
    <property type="protein sequence ID" value="ORE07865.1"/>
    <property type="molecule type" value="Genomic_DNA"/>
</dbReference>
<reference evidence="2" key="1">
    <citation type="journal article" date="2016" name="Proc. Natl. Acad. Sci. U.S.A.">
        <title>Lipid metabolic changes in an early divergent fungus govern the establishment of a mutualistic symbiosis with endobacteria.</title>
        <authorList>
            <person name="Lastovetsky O.A."/>
            <person name="Gaspar M.L."/>
            <person name="Mondo S.J."/>
            <person name="LaButti K.M."/>
            <person name="Sandor L."/>
            <person name="Grigoriev I.V."/>
            <person name="Henry S.A."/>
            <person name="Pawlowska T.E."/>
        </authorList>
    </citation>
    <scope>NUCLEOTIDE SEQUENCE [LARGE SCALE GENOMIC DNA]</scope>
    <source>
        <strain evidence="2">ATCC 52814</strain>
    </source>
</reference>
<feature type="compositionally biased region" description="Low complexity" evidence="1">
    <location>
        <begin position="52"/>
        <end position="77"/>
    </location>
</feature>
<dbReference type="Proteomes" id="UP000242414">
    <property type="component" value="Unassembled WGS sequence"/>
</dbReference>
<evidence type="ECO:0000313" key="2">
    <source>
        <dbReference type="EMBL" id="ORE07865.1"/>
    </source>
</evidence>
<proteinExistence type="predicted"/>
<evidence type="ECO:0000256" key="1">
    <source>
        <dbReference type="SAM" id="MobiDB-lite"/>
    </source>
</evidence>
<gene>
    <name evidence="2" type="ORF">BCV72DRAFT_325401</name>
</gene>